<feature type="compositionally biased region" description="Polar residues" evidence="5">
    <location>
        <begin position="54"/>
        <end position="77"/>
    </location>
</feature>
<evidence type="ECO:0000256" key="3">
    <source>
        <dbReference type="ARBA" id="ARBA00023274"/>
    </source>
</evidence>
<dbReference type="PANTHER" id="PTHR14503">
    <property type="entry name" value="MITOCHONDRIAL RIBOSOMAL PROTEIN 34 FAMILY MEMBER"/>
    <property type="match status" value="1"/>
</dbReference>
<dbReference type="PANTHER" id="PTHR14503:SF4">
    <property type="entry name" value="LARGE RIBOSOMAL SUBUNIT PROTEIN BL34M"/>
    <property type="match status" value="1"/>
</dbReference>
<evidence type="ECO:0000256" key="1">
    <source>
        <dbReference type="ARBA" id="ARBA00010111"/>
    </source>
</evidence>
<dbReference type="FunFam" id="1.10.287.3980:FF:000001">
    <property type="entry name" value="Mitochondrial ribosomal protein L34"/>
    <property type="match status" value="1"/>
</dbReference>
<evidence type="ECO:0000313" key="6">
    <source>
        <dbReference type="EMBL" id="KAF1982347.1"/>
    </source>
</evidence>
<evidence type="ECO:0000256" key="4">
    <source>
        <dbReference type="ARBA" id="ARBA00035274"/>
    </source>
</evidence>
<dbReference type="AlphaFoldDB" id="A0A6G1GNK9"/>
<dbReference type="Pfam" id="PF00468">
    <property type="entry name" value="Ribosomal_L34"/>
    <property type="match status" value="1"/>
</dbReference>
<organism evidence="6 7">
    <name type="scientific">Aulographum hederae CBS 113979</name>
    <dbReference type="NCBI Taxonomy" id="1176131"/>
    <lineage>
        <taxon>Eukaryota</taxon>
        <taxon>Fungi</taxon>
        <taxon>Dikarya</taxon>
        <taxon>Ascomycota</taxon>
        <taxon>Pezizomycotina</taxon>
        <taxon>Dothideomycetes</taxon>
        <taxon>Pleosporomycetidae</taxon>
        <taxon>Aulographales</taxon>
        <taxon>Aulographaceae</taxon>
    </lineage>
</organism>
<dbReference type="GO" id="GO:0006412">
    <property type="term" value="P:translation"/>
    <property type="evidence" value="ECO:0007669"/>
    <property type="project" value="InterPro"/>
</dbReference>
<accession>A0A6G1GNK9</accession>
<proteinExistence type="inferred from homology"/>
<evidence type="ECO:0000256" key="5">
    <source>
        <dbReference type="SAM" id="MobiDB-lite"/>
    </source>
</evidence>
<protein>
    <recommendedName>
        <fullName evidence="4">Large ribosomal subunit protein bL34m</fullName>
    </recommendedName>
</protein>
<sequence length="145" mass="16216">MQCHRCINAFARQFRPSAGSKRVSVAKGVRPQLPLSSRPFSHISPRRPAISIPARSTIQPSVTDTASLDSTPSTSMAQPILDLMPKISSHPSLLATQVRNGPRDTYDPSHFVRKRRHGFLSRVKTRTGRAILKRRRAKGRKNMSH</sequence>
<dbReference type="NCBIfam" id="TIGR01030">
    <property type="entry name" value="rpmH_bact"/>
    <property type="match status" value="1"/>
</dbReference>
<dbReference type="Proteomes" id="UP000800041">
    <property type="component" value="Unassembled WGS sequence"/>
</dbReference>
<keyword evidence="7" id="KW-1185">Reference proteome</keyword>
<dbReference type="GO" id="GO:0005762">
    <property type="term" value="C:mitochondrial large ribosomal subunit"/>
    <property type="evidence" value="ECO:0007669"/>
    <property type="project" value="TreeGrafter"/>
</dbReference>
<dbReference type="GO" id="GO:0003735">
    <property type="term" value="F:structural constituent of ribosome"/>
    <property type="evidence" value="ECO:0007669"/>
    <property type="project" value="InterPro"/>
</dbReference>
<keyword evidence="2" id="KW-0689">Ribosomal protein</keyword>
<comment type="similarity">
    <text evidence="1">Belongs to the bacterial ribosomal protein bL34 family.</text>
</comment>
<dbReference type="Gene3D" id="1.10.287.3980">
    <property type="match status" value="1"/>
</dbReference>
<dbReference type="HAMAP" id="MF_00391">
    <property type="entry name" value="Ribosomal_bL34"/>
    <property type="match status" value="1"/>
</dbReference>
<gene>
    <name evidence="6" type="ORF">K402DRAFT_384739</name>
</gene>
<dbReference type="EMBL" id="ML977185">
    <property type="protein sequence ID" value="KAF1982347.1"/>
    <property type="molecule type" value="Genomic_DNA"/>
</dbReference>
<keyword evidence="3" id="KW-0687">Ribonucleoprotein</keyword>
<dbReference type="OrthoDB" id="431691at2759"/>
<evidence type="ECO:0000313" key="7">
    <source>
        <dbReference type="Proteomes" id="UP000800041"/>
    </source>
</evidence>
<feature type="region of interest" description="Disordered" evidence="5">
    <location>
        <begin position="36"/>
        <end position="79"/>
    </location>
</feature>
<evidence type="ECO:0000256" key="2">
    <source>
        <dbReference type="ARBA" id="ARBA00022980"/>
    </source>
</evidence>
<reference evidence="6" key="1">
    <citation type="journal article" date="2020" name="Stud. Mycol.">
        <title>101 Dothideomycetes genomes: a test case for predicting lifestyles and emergence of pathogens.</title>
        <authorList>
            <person name="Haridas S."/>
            <person name="Albert R."/>
            <person name="Binder M."/>
            <person name="Bloem J."/>
            <person name="Labutti K."/>
            <person name="Salamov A."/>
            <person name="Andreopoulos B."/>
            <person name="Baker S."/>
            <person name="Barry K."/>
            <person name="Bills G."/>
            <person name="Bluhm B."/>
            <person name="Cannon C."/>
            <person name="Castanera R."/>
            <person name="Culley D."/>
            <person name="Daum C."/>
            <person name="Ezra D."/>
            <person name="Gonzalez J."/>
            <person name="Henrissat B."/>
            <person name="Kuo A."/>
            <person name="Liang C."/>
            <person name="Lipzen A."/>
            <person name="Lutzoni F."/>
            <person name="Magnuson J."/>
            <person name="Mondo S."/>
            <person name="Nolan M."/>
            <person name="Ohm R."/>
            <person name="Pangilinan J."/>
            <person name="Park H.-J."/>
            <person name="Ramirez L."/>
            <person name="Alfaro M."/>
            <person name="Sun H."/>
            <person name="Tritt A."/>
            <person name="Yoshinaga Y."/>
            <person name="Zwiers L.-H."/>
            <person name="Turgeon B."/>
            <person name="Goodwin S."/>
            <person name="Spatafora J."/>
            <person name="Crous P."/>
            <person name="Grigoriev I."/>
        </authorList>
    </citation>
    <scope>NUCLEOTIDE SEQUENCE</scope>
    <source>
        <strain evidence="6">CBS 113979</strain>
    </source>
</reference>
<name>A0A6G1GNK9_9PEZI</name>
<dbReference type="InterPro" id="IPR000271">
    <property type="entry name" value="Ribosomal_bL34"/>
</dbReference>